<reference evidence="1 2" key="1">
    <citation type="submission" date="2017-07" db="EMBL/GenBank/DDBJ databases">
        <title>Complete genome sequence of Actinoalloteichus hoggarensis DSM 45943, type strain of Actinoalloteichus hoggarensis.</title>
        <authorList>
            <person name="Ruckert C."/>
            <person name="Nouioui I."/>
            <person name="Willmese J."/>
            <person name="van Wezel G."/>
            <person name="Klenk H.-P."/>
            <person name="Kalinowski J."/>
            <person name="Zotchev S.B."/>
        </authorList>
    </citation>
    <scope>NUCLEOTIDE SEQUENCE [LARGE SCALE GENOMIC DNA]</scope>
    <source>
        <strain evidence="1 2">DSM 45943</strain>
    </source>
</reference>
<dbReference type="AlphaFoldDB" id="A0A221W7V5"/>
<sequence>MTKLLLGAAIGYVLGAKAGRARYEQIVQAYHRALDHPMVRDVTAKVRGRVEQQTRPSHSQPEDLLV</sequence>
<dbReference type="EMBL" id="CP022521">
    <property type="protein sequence ID" value="ASO22080.1"/>
    <property type="molecule type" value="Genomic_DNA"/>
</dbReference>
<proteinExistence type="predicted"/>
<keyword evidence="2" id="KW-1185">Reference proteome</keyword>
<organism evidence="1 2">
    <name type="scientific">Actinoalloteichus hoggarensis</name>
    <dbReference type="NCBI Taxonomy" id="1470176"/>
    <lineage>
        <taxon>Bacteria</taxon>
        <taxon>Bacillati</taxon>
        <taxon>Actinomycetota</taxon>
        <taxon>Actinomycetes</taxon>
        <taxon>Pseudonocardiales</taxon>
        <taxon>Pseudonocardiaceae</taxon>
        <taxon>Actinoalloteichus</taxon>
    </lineage>
</organism>
<dbReference type="KEGG" id="ahg:AHOG_22335"/>
<gene>
    <name evidence="1" type="ORF">AHOG_22335</name>
</gene>
<dbReference type="Proteomes" id="UP000204221">
    <property type="component" value="Chromosome"/>
</dbReference>
<dbReference type="RefSeq" id="WP_093943112.1">
    <property type="nucleotide sequence ID" value="NZ_CP022521.1"/>
</dbReference>
<name>A0A221W7V5_9PSEU</name>
<evidence type="ECO:0000313" key="1">
    <source>
        <dbReference type="EMBL" id="ASO22080.1"/>
    </source>
</evidence>
<evidence type="ECO:0000313" key="2">
    <source>
        <dbReference type="Proteomes" id="UP000204221"/>
    </source>
</evidence>
<dbReference type="OrthoDB" id="5125216at2"/>
<accession>A0A221W7V5</accession>
<protein>
    <submittedName>
        <fullName evidence="1">Uncharacterized protein</fullName>
    </submittedName>
</protein>